<dbReference type="GO" id="GO:0005874">
    <property type="term" value="C:microtubule"/>
    <property type="evidence" value="ECO:0007669"/>
    <property type="project" value="InterPro"/>
</dbReference>
<dbReference type="Proteomes" id="UP000516422">
    <property type="component" value="Chromosome"/>
</dbReference>
<dbReference type="InterPro" id="IPR006311">
    <property type="entry name" value="TAT_signal"/>
</dbReference>
<accession>A0A7H1PUZ3</accession>
<feature type="signal peptide" evidence="1">
    <location>
        <begin position="1"/>
        <end position="28"/>
    </location>
</feature>
<evidence type="ECO:0000313" key="2">
    <source>
        <dbReference type="EMBL" id="QNT91873.1"/>
    </source>
</evidence>
<dbReference type="GO" id="GO:0007017">
    <property type="term" value="P:microtubule-based process"/>
    <property type="evidence" value="ECO:0007669"/>
    <property type="project" value="InterPro"/>
</dbReference>
<gene>
    <name evidence="2" type="ORF">HEP81_01544</name>
</gene>
<dbReference type="GeneID" id="91461158"/>
<evidence type="ECO:0008006" key="4">
    <source>
        <dbReference type="Google" id="ProtNLM"/>
    </source>
</evidence>
<organism evidence="2 3">
    <name type="scientific">Streptomyces griseofuscus</name>
    <dbReference type="NCBI Taxonomy" id="146922"/>
    <lineage>
        <taxon>Bacteria</taxon>
        <taxon>Bacillati</taxon>
        <taxon>Actinomycetota</taxon>
        <taxon>Actinomycetes</taxon>
        <taxon>Kitasatosporales</taxon>
        <taxon>Streptomycetaceae</taxon>
        <taxon>Streptomyces</taxon>
    </lineage>
</organism>
<sequence length="140" mass="14377">MLRAVRSRTRVLAAAVACAALSAGAALTAPTVATAAPNVTISCSASGRTHFTPGVQLWPRQQHVSYQGRDGRCNDNTDIGISSACITADFDGVTLGCLSGGGTGSGTGTIEWTTVDGYRLRSTFNLTIDKTVLNDANVTG</sequence>
<dbReference type="GO" id="GO:0005525">
    <property type="term" value="F:GTP binding"/>
    <property type="evidence" value="ECO:0007669"/>
    <property type="project" value="InterPro"/>
</dbReference>
<dbReference type="KEGG" id="sgf:HEP81_01544"/>
<proteinExistence type="predicted"/>
<dbReference type="InterPro" id="IPR017975">
    <property type="entry name" value="Tubulin_CS"/>
</dbReference>
<evidence type="ECO:0000313" key="3">
    <source>
        <dbReference type="Proteomes" id="UP000516422"/>
    </source>
</evidence>
<feature type="chain" id="PRO_5038906129" description="Ig-like domain-containing protein" evidence="1">
    <location>
        <begin position="29"/>
        <end position="140"/>
    </location>
</feature>
<dbReference type="EMBL" id="CP051006">
    <property type="protein sequence ID" value="QNT91873.1"/>
    <property type="molecule type" value="Genomic_DNA"/>
</dbReference>
<protein>
    <recommendedName>
        <fullName evidence="4">Ig-like domain-containing protein</fullName>
    </recommendedName>
</protein>
<dbReference type="RefSeq" id="WP_037664497.1">
    <property type="nucleotide sequence ID" value="NZ_CP051006.1"/>
</dbReference>
<dbReference type="PROSITE" id="PS51318">
    <property type="entry name" value="TAT"/>
    <property type="match status" value="1"/>
</dbReference>
<dbReference type="PROSITE" id="PS00227">
    <property type="entry name" value="TUBULIN"/>
    <property type="match status" value="1"/>
</dbReference>
<evidence type="ECO:0000256" key="1">
    <source>
        <dbReference type="SAM" id="SignalP"/>
    </source>
</evidence>
<dbReference type="AlphaFoldDB" id="A0A7H1PUZ3"/>
<name>A0A7H1PUZ3_9ACTN</name>
<keyword evidence="1" id="KW-0732">Signal</keyword>
<reference evidence="2 3" key="1">
    <citation type="submission" date="2020-04" db="EMBL/GenBank/DDBJ databases">
        <title>Characterization and engineering of Streptomyces griseofuscus DSM40191 as a potential heterologous host for expression of BGCs.</title>
        <authorList>
            <person name="Gren T."/>
            <person name="Whitford C.M."/>
            <person name="Mohite O.S."/>
            <person name="Joergensen T.S."/>
            <person name="Nielsen J.B."/>
            <person name="Lee S.Y."/>
            <person name="Weber T."/>
        </authorList>
    </citation>
    <scope>NUCLEOTIDE SEQUENCE [LARGE SCALE GENOMIC DNA]</scope>
    <source>
        <strain evidence="2 3">DSM 40191</strain>
    </source>
</reference>